<proteinExistence type="predicted"/>
<keyword evidence="2" id="KW-1185">Reference proteome</keyword>
<reference evidence="1" key="3">
    <citation type="submission" date="2023-05" db="EMBL/GenBank/DDBJ databases">
        <authorList>
            <person name="Smith C.H."/>
        </authorList>
    </citation>
    <scope>NUCLEOTIDE SEQUENCE</scope>
    <source>
        <strain evidence="1">CHS0354</strain>
        <tissue evidence="1">Mantle</tissue>
    </source>
</reference>
<dbReference type="AlphaFoldDB" id="A0AAE0VNI0"/>
<reference evidence="1" key="1">
    <citation type="journal article" date="2021" name="Genome Biol. Evol.">
        <title>A High-Quality Reference Genome for a Parasitic Bivalve with Doubly Uniparental Inheritance (Bivalvia: Unionida).</title>
        <authorList>
            <person name="Smith C.H."/>
        </authorList>
    </citation>
    <scope>NUCLEOTIDE SEQUENCE</scope>
    <source>
        <strain evidence="1">CHS0354</strain>
    </source>
</reference>
<evidence type="ECO:0000313" key="2">
    <source>
        <dbReference type="Proteomes" id="UP001195483"/>
    </source>
</evidence>
<dbReference type="Proteomes" id="UP001195483">
    <property type="component" value="Unassembled WGS sequence"/>
</dbReference>
<accession>A0AAE0VNI0</accession>
<dbReference type="EMBL" id="JAEAOA010002269">
    <property type="protein sequence ID" value="KAK3583352.1"/>
    <property type="molecule type" value="Genomic_DNA"/>
</dbReference>
<evidence type="ECO:0000313" key="1">
    <source>
        <dbReference type="EMBL" id="KAK3583352.1"/>
    </source>
</evidence>
<protein>
    <submittedName>
        <fullName evidence="1">Uncharacterized protein</fullName>
    </submittedName>
</protein>
<reference evidence="1" key="2">
    <citation type="journal article" date="2021" name="Genome Biol. Evol.">
        <title>Developing a high-quality reference genome for a parasitic bivalve with doubly uniparental inheritance (Bivalvia: Unionida).</title>
        <authorList>
            <person name="Smith C.H."/>
        </authorList>
    </citation>
    <scope>NUCLEOTIDE SEQUENCE</scope>
    <source>
        <strain evidence="1">CHS0354</strain>
        <tissue evidence="1">Mantle</tissue>
    </source>
</reference>
<comment type="caution">
    <text evidence="1">The sequence shown here is derived from an EMBL/GenBank/DDBJ whole genome shotgun (WGS) entry which is preliminary data.</text>
</comment>
<sequence length="253" mass="28978">MATLQAPRIESDVLKALNFQDDCLDIVTMAVRVTTEVGNSRSFEFKAVFISDKAWDVVPAEFHEGYVLFPLRPTKHIVIISTEKWELQQLNRDGFVYKSVDFKDLTVTFPPDSVSKECEIEIQVLSPNEIELLEEQDGGTFTDIVIASPRLWIKHNEMLTLQKPVVVTLPLLSPTNTESELCLFKWTENDEVYLSETNLIVKNSIYEFTVNSFSGYVLCVLNLCEHVFFSHEFHIISTCSILGSAYFHDYFMV</sequence>
<organism evidence="1 2">
    <name type="scientific">Potamilus streckersoni</name>
    <dbReference type="NCBI Taxonomy" id="2493646"/>
    <lineage>
        <taxon>Eukaryota</taxon>
        <taxon>Metazoa</taxon>
        <taxon>Spiralia</taxon>
        <taxon>Lophotrochozoa</taxon>
        <taxon>Mollusca</taxon>
        <taxon>Bivalvia</taxon>
        <taxon>Autobranchia</taxon>
        <taxon>Heteroconchia</taxon>
        <taxon>Palaeoheterodonta</taxon>
        <taxon>Unionida</taxon>
        <taxon>Unionoidea</taxon>
        <taxon>Unionidae</taxon>
        <taxon>Ambleminae</taxon>
        <taxon>Lampsilini</taxon>
        <taxon>Potamilus</taxon>
    </lineage>
</organism>
<name>A0AAE0VNI0_9BIVA</name>
<dbReference type="Gene3D" id="2.60.220.30">
    <property type="match status" value="1"/>
</dbReference>
<gene>
    <name evidence="1" type="ORF">CHS0354_038966</name>
</gene>